<dbReference type="GO" id="GO:0008168">
    <property type="term" value="F:methyltransferase activity"/>
    <property type="evidence" value="ECO:0007669"/>
    <property type="project" value="UniProtKB-KW"/>
</dbReference>
<keyword evidence="6" id="KW-0949">S-adenosyl-L-methionine</keyword>
<dbReference type="InterPro" id="IPR050777">
    <property type="entry name" value="SET2_Histone-Lys_MeTrsfase"/>
</dbReference>
<dbReference type="GO" id="GO:0005634">
    <property type="term" value="C:nucleus"/>
    <property type="evidence" value="ECO:0007669"/>
    <property type="project" value="UniProtKB-SubCell"/>
</dbReference>
<evidence type="ECO:0000313" key="9">
    <source>
        <dbReference type="EMBL" id="RWQ96097.1"/>
    </source>
</evidence>
<dbReference type="GO" id="GO:0032259">
    <property type="term" value="P:methylation"/>
    <property type="evidence" value="ECO:0007669"/>
    <property type="project" value="UniProtKB-KW"/>
</dbReference>
<dbReference type="Proteomes" id="UP000283841">
    <property type="component" value="Unassembled WGS sequence"/>
</dbReference>
<proteinExistence type="predicted"/>
<feature type="domain" description="SET" evidence="8">
    <location>
        <begin position="291"/>
        <end position="404"/>
    </location>
</feature>
<dbReference type="Pfam" id="PF00856">
    <property type="entry name" value="SET"/>
    <property type="match status" value="1"/>
</dbReference>
<dbReference type="PANTHER" id="PTHR22884">
    <property type="entry name" value="SET DOMAIN PROTEINS"/>
    <property type="match status" value="1"/>
</dbReference>
<evidence type="ECO:0000256" key="6">
    <source>
        <dbReference type="ARBA" id="ARBA00022691"/>
    </source>
</evidence>
<dbReference type="GeneID" id="39598226"/>
<comment type="subcellular location">
    <subcellularLocation>
        <location evidence="2">Chromosome</location>
    </subcellularLocation>
    <subcellularLocation>
        <location evidence="1">Nucleus</location>
    </subcellularLocation>
</comment>
<evidence type="ECO:0000259" key="8">
    <source>
        <dbReference type="PROSITE" id="PS50280"/>
    </source>
</evidence>
<comment type="caution">
    <text evidence="9">The sequence shown here is derived from an EMBL/GenBank/DDBJ whole genome shotgun (WGS) entry which is preliminary data.</text>
</comment>
<dbReference type="AlphaFoldDB" id="A0A443HW84"/>
<dbReference type="SMART" id="SM00317">
    <property type="entry name" value="SET"/>
    <property type="match status" value="1"/>
</dbReference>
<evidence type="ECO:0000256" key="7">
    <source>
        <dbReference type="ARBA" id="ARBA00023242"/>
    </source>
</evidence>
<keyword evidence="5" id="KW-0808">Transferase</keyword>
<keyword evidence="3" id="KW-0158">Chromosome</keyword>
<evidence type="ECO:0000256" key="4">
    <source>
        <dbReference type="ARBA" id="ARBA00022603"/>
    </source>
</evidence>
<gene>
    <name evidence="9" type="ORF">C8Q69DRAFT_443834</name>
</gene>
<dbReference type="InterPro" id="IPR001214">
    <property type="entry name" value="SET_dom"/>
</dbReference>
<keyword evidence="7" id="KW-0539">Nucleus</keyword>
<dbReference type="InterPro" id="IPR046341">
    <property type="entry name" value="SET_dom_sf"/>
</dbReference>
<dbReference type="Gene3D" id="2.170.270.10">
    <property type="entry name" value="SET domain"/>
    <property type="match status" value="1"/>
</dbReference>
<evidence type="ECO:0000256" key="5">
    <source>
        <dbReference type="ARBA" id="ARBA00022679"/>
    </source>
</evidence>
<reference evidence="9 10" key="1">
    <citation type="journal article" date="2018" name="Front. Microbiol.">
        <title>Genomic and genetic insights into a cosmopolitan fungus, Paecilomyces variotii (Eurotiales).</title>
        <authorList>
            <person name="Urquhart A.S."/>
            <person name="Mondo S.J."/>
            <person name="Makela M.R."/>
            <person name="Hane J.K."/>
            <person name="Wiebenga A."/>
            <person name="He G."/>
            <person name="Mihaltcheva S."/>
            <person name="Pangilinan J."/>
            <person name="Lipzen A."/>
            <person name="Barry K."/>
            <person name="de Vries R.P."/>
            <person name="Grigoriev I.V."/>
            <person name="Idnurm A."/>
        </authorList>
    </citation>
    <scope>NUCLEOTIDE SEQUENCE [LARGE SCALE GENOMIC DNA]</scope>
    <source>
        <strain evidence="9 10">CBS 101075</strain>
    </source>
</reference>
<dbReference type="VEuPathDB" id="FungiDB:C8Q69DRAFT_443834"/>
<sequence>MSSNEGSVLGTEDFQDTSIQEFTVATNGDHSRSDDSVGEPYQNRIFRMRQRRRKVLAAIYFDINHVSILRRFFRARRGAGAAHHGIVRYISECTHAASFIDRVVGQMAYAHGLEPFDLDCEIETQVRRSKERRSVALVTQLGWKLVAICAHSEAFRRACEEMDRTQWIMLLGEISQNGRSLEIFARSRSLEWRGPLLHHRTRSIYETLTRADIDLTAIGHPHHLVRMTDGRVACPTYEDKLQEHIDRYIFRSSDWPLGKRDPTTRVPADGECDLCCSRSICDCTVPSLAGDLVEIVQYGEKGIGVRALANFKRDDILGLYLGELRPRDYKHDPIYSLLQQPKVNCPGREVIISSKQYGNWTRFINHSCDPSTMFRRRTIGDRICTTVEAIRDISIFEEITVDYGEGYFAANNTLCLCKTAACRYNSRTGPNDQSLTGPHIYSP</sequence>
<dbReference type="RefSeq" id="XP_028485742.1">
    <property type="nucleotide sequence ID" value="XM_028628949.1"/>
</dbReference>
<evidence type="ECO:0000313" key="10">
    <source>
        <dbReference type="Proteomes" id="UP000283841"/>
    </source>
</evidence>
<keyword evidence="4" id="KW-0489">Methyltransferase</keyword>
<dbReference type="SUPFAM" id="SSF82199">
    <property type="entry name" value="SET domain"/>
    <property type="match status" value="1"/>
</dbReference>
<dbReference type="GO" id="GO:0005694">
    <property type="term" value="C:chromosome"/>
    <property type="evidence" value="ECO:0007669"/>
    <property type="project" value="UniProtKB-SubCell"/>
</dbReference>
<evidence type="ECO:0000256" key="3">
    <source>
        <dbReference type="ARBA" id="ARBA00022454"/>
    </source>
</evidence>
<organism evidence="9 10">
    <name type="scientific">Byssochlamys spectabilis</name>
    <name type="common">Paecilomyces variotii</name>
    <dbReference type="NCBI Taxonomy" id="264951"/>
    <lineage>
        <taxon>Eukaryota</taxon>
        <taxon>Fungi</taxon>
        <taxon>Dikarya</taxon>
        <taxon>Ascomycota</taxon>
        <taxon>Pezizomycotina</taxon>
        <taxon>Eurotiomycetes</taxon>
        <taxon>Eurotiomycetidae</taxon>
        <taxon>Eurotiales</taxon>
        <taxon>Thermoascaceae</taxon>
        <taxon>Paecilomyces</taxon>
    </lineage>
</organism>
<dbReference type="STRING" id="264951.A0A443HW84"/>
<protein>
    <recommendedName>
        <fullName evidence="8">SET domain-containing protein</fullName>
    </recommendedName>
</protein>
<keyword evidence="10" id="KW-1185">Reference proteome</keyword>
<evidence type="ECO:0000256" key="1">
    <source>
        <dbReference type="ARBA" id="ARBA00004123"/>
    </source>
</evidence>
<dbReference type="EMBL" id="RCNU01000004">
    <property type="protein sequence ID" value="RWQ96097.1"/>
    <property type="molecule type" value="Genomic_DNA"/>
</dbReference>
<name>A0A443HW84_BYSSP</name>
<evidence type="ECO:0000256" key="2">
    <source>
        <dbReference type="ARBA" id="ARBA00004286"/>
    </source>
</evidence>
<accession>A0A443HW84</accession>
<dbReference type="PROSITE" id="PS50280">
    <property type="entry name" value="SET"/>
    <property type="match status" value="1"/>
</dbReference>